<keyword evidence="3" id="KW-1185">Reference proteome</keyword>
<feature type="compositionally biased region" description="Basic residues" evidence="1">
    <location>
        <begin position="116"/>
        <end position="134"/>
    </location>
</feature>
<feature type="compositionally biased region" description="Low complexity" evidence="1">
    <location>
        <begin position="93"/>
        <end position="106"/>
    </location>
</feature>
<protein>
    <submittedName>
        <fullName evidence="2">Uncharacterized protein</fullName>
    </submittedName>
</protein>
<feature type="compositionally biased region" description="Basic residues" evidence="1">
    <location>
        <begin position="79"/>
        <end position="92"/>
    </location>
</feature>
<feature type="region of interest" description="Disordered" evidence="1">
    <location>
        <begin position="76"/>
        <end position="140"/>
    </location>
</feature>
<evidence type="ECO:0000256" key="1">
    <source>
        <dbReference type="SAM" id="MobiDB-lite"/>
    </source>
</evidence>
<evidence type="ECO:0000313" key="2">
    <source>
        <dbReference type="EMBL" id="CAK0869816.1"/>
    </source>
</evidence>
<gene>
    <name evidence="2" type="ORF">PCOR1329_LOCUS56062</name>
</gene>
<dbReference type="Proteomes" id="UP001189429">
    <property type="component" value="Unassembled WGS sequence"/>
</dbReference>
<sequence>DTEARTIDLTVDDADPVDRLGWLVQLFEASMVALGEGDLGDATVWLQSSGCTRRDLLQEQESGSTSWCRCCACTTTRRSASRRRCRPSRQRRASAAAAPPRRSPPAGDEACAWMTGRRRSSTGQRRCRPQRRGRCPTTAR</sequence>
<feature type="non-terminal residue" evidence="2">
    <location>
        <position position="1"/>
    </location>
</feature>
<accession>A0ABN9VA09</accession>
<organism evidence="2 3">
    <name type="scientific">Prorocentrum cordatum</name>
    <dbReference type="NCBI Taxonomy" id="2364126"/>
    <lineage>
        <taxon>Eukaryota</taxon>
        <taxon>Sar</taxon>
        <taxon>Alveolata</taxon>
        <taxon>Dinophyceae</taxon>
        <taxon>Prorocentrales</taxon>
        <taxon>Prorocentraceae</taxon>
        <taxon>Prorocentrum</taxon>
    </lineage>
</organism>
<proteinExistence type="predicted"/>
<reference evidence="2" key="1">
    <citation type="submission" date="2023-10" db="EMBL/GenBank/DDBJ databases">
        <authorList>
            <person name="Chen Y."/>
            <person name="Shah S."/>
            <person name="Dougan E. K."/>
            <person name="Thang M."/>
            <person name="Chan C."/>
        </authorList>
    </citation>
    <scope>NUCLEOTIDE SEQUENCE [LARGE SCALE GENOMIC DNA]</scope>
</reference>
<name>A0ABN9VA09_9DINO</name>
<dbReference type="EMBL" id="CAUYUJ010016889">
    <property type="protein sequence ID" value="CAK0869816.1"/>
    <property type="molecule type" value="Genomic_DNA"/>
</dbReference>
<comment type="caution">
    <text evidence="2">The sequence shown here is derived from an EMBL/GenBank/DDBJ whole genome shotgun (WGS) entry which is preliminary data.</text>
</comment>
<evidence type="ECO:0000313" key="3">
    <source>
        <dbReference type="Proteomes" id="UP001189429"/>
    </source>
</evidence>